<name>A0ABZ0ISP8_9BACT</name>
<dbReference type="Gene3D" id="2.40.50.140">
    <property type="entry name" value="Nucleic acid-binding proteins"/>
    <property type="match status" value="1"/>
</dbReference>
<proteinExistence type="predicted"/>
<keyword evidence="1" id="KW-0812">Transmembrane</keyword>
<dbReference type="RefSeq" id="WP_317489675.1">
    <property type="nucleotide sequence ID" value="NZ_CP136051.1"/>
</dbReference>
<dbReference type="EMBL" id="CP136051">
    <property type="protein sequence ID" value="WOK06985.1"/>
    <property type="molecule type" value="Genomic_DNA"/>
</dbReference>
<accession>A0ABZ0ISP8</accession>
<reference evidence="2 3" key="1">
    <citation type="journal article" date="2023" name="Microbiol. Resour. Announc.">
        <title>Complete Genome Sequence of Imperialibacter roseus strain P4T.</title>
        <authorList>
            <person name="Tizabi D.R."/>
            <person name="Bachvaroff T."/>
            <person name="Hill R.T."/>
        </authorList>
    </citation>
    <scope>NUCLEOTIDE SEQUENCE [LARGE SCALE GENOMIC DNA]</scope>
    <source>
        <strain evidence="2 3">P4T</strain>
    </source>
</reference>
<keyword evidence="1" id="KW-0472">Membrane</keyword>
<dbReference type="Proteomes" id="UP001302349">
    <property type="component" value="Chromosome"/>
</dbReference>
<sequence length="196" mass="21524">MIEQYTNWWETLTLLQKIYWSLAVPFTLFFLLQMLMTLIGGGDMGDDLSTDAEIDADTGIPFQFLTLKNLVAFFSIFSWTGIACLDSGMSDGWSLVASSVAGLAMMLIMASIFYFLSKADESGNLKMSNAKGKLGEVYLTIASKRNSIGQIQIKVQGSLRTLEAITDDETDIKTGKVVKVSDVIDNNLLLVTANFS</sequence>
<protein>
    <recommendedName>
        <fullName evidence="4">NfeD-like C-terminal domain-containing protein</fullName>
    </recommendedName>
</protein>
<keyword evidence="1" id="KW-1133">Transmembrane helix</keyword>
<evidence type="ECO:0000313" key="3">
    <source>
        <dbReference type="Proteomes" id="UP001302349"/>
    </source>
</evidence>
<keyword evidence="3" id="KW-1185">Reference proteome</keyword>
<organism evidence="2 3">
    <name type="scientific">Imperialibacter roseus</name>
    <dbReference type="NCBI Taxonomy" id="1324217"/>
    <lineage>
        <taxon>Bacteria</taxon>
        <taxon>Pseudomonadati</taxon>
        <taxon>Bacteroidota</taxon>
        <taxon>Cytophagia</taxon>
        <taxon>Cytophagales</taxon>
        <taxon>Flammeovirgaceae</taxon>
        <taxon>Imperialibacter</taxon>
    </lineage>
</organism>
<dbReference type="InterPro" id="IPR012340">
    <property type="entry name" value="NA-bd_OB-fold"/>
</dbReference>
<evidence type="ECO:0000313" key="2">
    <source>
        <dbReference type="EMBL" id="WOK06985.1"/>
    </source>
</evidence>
<gene>
    <name evidence="2" type="ORF">RT717_28375</name>
</gene>
<evidence type="ECO:0000256" key="1">
    <source>
        <dbReference type="SAM" id="Phobius"/>
    </source>
</evidence>
<feature type="transmembrane region" description="Helical" evidence="1">
    <location>
        <begin position="95"/>
        <end position="116"/>
    </location>
</feature>
<feature type="transmembrane region" description="Helical" evidence="1">
    <location>
        <begin position="18"/>
        <end position="39"/>
    </location>
</feature>
<evidence type="ECO:0008006" key="4">
    <source>
        <dbReference type="Google" id="ProtNLM"/>
    </source>
</evidence>